<keyword evidence="3" id="KW-0378">Hydrolase</keyword>
<proteinExistence type="predicted"/>
<dbReference type="EMBL" id="QTUJ01000002">
    <property type="protein sequence ID" value="REF70374.1"/>
    <property type="molecule type" value="Genomic_DNA"/>
</dbReference>
<reference evidence="3 4" key="1">
    <citation type="submission" date="2018-08" db="EMBL/GenBank/DDBJ databases">
        <title>Genomic Encyclopedia of Archaeal and Bacterial Type Strains, Phase II (KMG-II): from individual species to whole genera.</title>
        <authorList>
            <person name="Goeker M."/>
        </authorList>
    </citation>
    <scope>NUCLEOTIDE SEQUENCE [LARGE SCALE GENOMIC DNA]</scope>
    <source>
        <strain evidence="3 4">DSM 17099</strain>
    </source>
</reference>
<keyword evidence="3" id="KW-0255">Endonuclease</keyword>
<dbReference type="RefSeq" id="WP_116222296.1">
    <property type="nucleotide sequence ID" value="NZ_CP038197.1"/>
</dbReference>
<feature type="coiled-coil region" evidence="1">
    <location>
        <begin position="234"/>
        <end position="261"/>
    </location>
</feature>
<name>A0A3D9XIU6_PARVE</name>
<evidence type="ECO:0000313" key="3">
    <source>
        <dbReference type="EMBL" id="REF70374.1"/>
    </source>
</evidence>
<dbReference type="Proteomes" id="UP000256941">
    <property type="component" value="Unassembled WGS sequence"/>
</dbReference>
<dbReference type="GO" id="GO:0004519">
    <property type="term" value="F:endonuclease activity"/>
    <property type="evidence" value="ECO:0007669"/>
    <property type="project" value="UniProtKB-KW"/>
</dbReference>
<evidence type="ECO:0000256" key="1">
    <source>
        <dbReference type="SAM" id="Coils"/>
    </source>
</evidence>
<keyword evidence="3" id="KW-0540">Nuclease</keyword>
<sequence>MNQIARDEFLRRRRAGIGGSDIAAILGLSKYKTAYDVWLDKRGEAPAEDDAEKPWLYWGQVLEDVVAKEYGQRTGSKVQRVNAQLIHPERDFAVANIDRAVVNPDIAGRVWWKDGRLTTDRILECKTANGFAANLWGEPGSDQVPESYLCQCQWYLGITGARYADVAVLIGGSDYRTYTIEAMPDLFSDMMSEAEAFWKLVQDGVAPDPQTLADAQARWPQHVAGKTAVASIPTVRAIEELDAIKQQAKALAEREEALKLQIMAEAQDAEILTDMGTPIATLKTQSATRIDAKALRADHPGIADLYSKTSSSRVLRIKSRKE</sequence>
<evidence type="ECO:0000259" key="2">
    <source>
        <dbReference type="Pfam" id="PF09588"/>
    </source>
</evidence>
<feature type="domain" description="YqaJ viral recombinase" evidence="2">
    <location>
        <begin position="8"/>
        <end position="161"/>
    </location>
</feature>
<dbReference type="Gene3D" id="3.90.320.10">
    <property type="match status" value="1"/>
</dbReference>
<protein>
    <submittedName>
        <fullName evidence="3">Putative phage-type endonuclease</fullName>
    </submittedName>
</protein>
<evidence type="ECO:0000313" key="4">
    <source>
        <dbReference type="Proteomes" id="UP000256941"/>
    </source>
</evidence>
<dbReference type="AlphaFoldDB" id="A0A3D9XIU6"/>
<dbReference type="SUPFAM" id="SSF52980">
    <property type="entry name" value="Restriction endonuclease-like"/>
    <property type="match status" value="1"/>
</dbReference>
<dbReference type="Pfam" id="PF09588">
    <property type="entry name" value="YqaJ"/>
    <property type="match status" value="1"/>
</dbReference>
<dbReference type="InterPro" id="IPR011335">
    <property type="entry name" value="Restrct_endonuc-II-like"/>
</dbReference>
<gene>
    <name evidence="3" type="ORF">BDD41_3106</name>
</gene>
<keyword evidence="1" id="KW-0175">Coiled coil</keyword>
<organism evidence="3 4">
    <name type="scientific">Paracoccus versutus</name>
    <name type="common">Thiobacillus versutus</name>
    <dbReference type="NCBI Taxonomy" id="34007"/>
    <lineage>
        <taxon>Bacteria</taxon>
        <taxon>Pseudomonadati</taxon>
        <taxon>Pseudomonadota</taxon>
        <taxon>Alphaproteobacteria</taxon>
        <taxon>Rhodobacterales</taxon>
        <taxon>Paracoccaceae</taxon>
        <taxon>Paracoccus</taxon>
    </lineage>
</organism>
<dbReference type="NCBIfam" id="TIGR03033">
    <property type="entry name" value="phage_rel_nuc"/>
    <property type="match status" value="1"/>
</dbReference>
<dbReference type="InterPro" id="IPR011604">
    <property type="entry name" value="PDDEXK-like_dom_sf"/>
</dbReference>
<accession>A0A3D9XIU6</accession>
<dbReference type="InterPro" id="IPR017482">
    <property type="entry name" value="Lambda-type_endonuclease"/>
</dbReference>
<comment type="caution">
    <text evidence="3">The sequence shown here is derived from an EMBL/GenBank/DDBJ whole genome shotgun (WGS) entry which is preliminary data.</text>
</comment>
<dbReference type="InterPro" id="IPR019080">
    <property type="entry name" value="YqaJ_viral_recombinase"/>
</dbReference>